<accession>A0ABQ9G5Z8</accession>
<sequence length="102" mass="11935">MKMNPETDVVPHFERLENRTVKRRLVSDLTEMRRRKRHPENSKCEENKSNGTRATECQPGPSLDISVIQRIPFFRKLNEIIPNASIICGGRNKAKEYAWKKI</sequence>
<evidence type="ECO:0000256" key="1">
    <source>
        <dbReference type="SAM" id="MobiDB-lite"/>
    </source>
</evidence>
<feature type="region of interest" description="Disordered" evidence="1">
    <location>
        <begin position="28"/>
        <end position="60"/>
    </location>
</feature>
<dbReference type="Proteomes" id="UP001159363">
    <property type="component" value="Chromosome 14"/>
</dbReference>
<proteinExistence type="predicted"/>
<evidence type="ECO:0000313" key="2">
    <source>
        <dbReference type="EMBL" id="KAJ8867497.1"/>
    </source>
</evidence>
<evidence type="ECO:0000313" key="3">
    <source>
        <dbReference type="Proteomes" id="UP001159363"/>
    </source>
</evidence>
<organism evidence="2 3">
    <name type="scientific">Dryococelus australis</name>
    <dbReference type="NCBI Taxonomy" id="614101"/>
    <lineage>
        <taxon>Eukaryota</taxon>
        <taxon>Metazoa</taxon>
        <taxon>Ecdysozoa</taxon>
        <taxon>Arthropoda</taxon>
        <taxon>Hexapoda</taxon>
        <taxon>Insecta</taxon>
        <taxon>Pterygota</taxon>
        <taxon>Neoptera</taxon>
        <taxon>Polyneoptera</taxon>
        <taxon>Phasmatodea</taxon>
        <taxon>Verophasmatodea</taxon>
        <taxon>Anareolatae</taxon>
        <taxon>Phasmatidae</taxon>
        <taxon>Eurycanthinae</taxon>
        <taxon>Dryococelus</taxon>
    </lineage>
</organism>
<feature type="compositionally biased region" description="Basic and acidic residues" evidence="1">
    <location>
        <begin position="39"/>
        <end position="48"/>
    </location>
</feature>
<gene>
    <name evidence="2" type="ORF">PR048_031299</name>
</gene>
<dbReference type="EMBL" id="JARBHB010000015">
    <property type="protein sequence ID" value="KAJ8867497.1"/>
    <property type="molecule type" value="Genomic_DNA"/>
</dbReference>
<name>A0ABQ9G5Z8_9NEOP</name>
<keyword evidence="3" id="KW-1185">Reference proteome</keyword>
<protein>
    <submittedName>
        <fullName evidence="2">Uncharacterized protein</fullName>
    </submittedName>
</protein>
<reference evidence="2 3" key="1">
    <citation type="submission" date="2023-02" db="EMBL/GenBank/DDBJ databases">
        <title>LHISI_Scaffold_Assembly.</title>
        <authorList>
            <person name="Stuart O.P."/>
            <person name="Cleave R."/>
            <person name="Magrath M.J.L."/>
            <person name="Mikheyev A.S."/>
        </authorList>
    </citation>
    <scope>NUCLEOTIDE SEQUENCE [LARGE SCALE GENOMIC DNA]</scope>
    <source>
        <strain evidence="2">Daus_M_001</strain>
        <tissue evidence="2">Leg muscle</tissue>
    </source>
</reference>
<comment type="caution">
    <text evidence="2">The sequence shown here is derived from an EMBL/GenBank/DDBJ whole genome shotgun (WGS) entry which is preliminary data.</text>
</comment>